<dbReference type="InterPro" id="IPR027383">
    <property type="entry name" value="Znf_put"/>
</dbReference>
<feature type="transmembrane region" description="Helical" evidence="1">
    <location>
        <begin position="87"/>
        <end position="106"/>
    </location>
</feature>
<protein>
    <submittedName>
        <fullName evidence="3">Unannotated protein</fullName>
    </submittedName>
</protein>
<keyword evidence="1" id="KW-0472">Membrane</keyword>
<feature type="transmembrane region" description="Helical" evidence="1">
    <location>
        <begin position="142"/>
        <end position="163"/>
    </location>
</feature>
<evidence type="ECO:0000313" key="3">
    <source>
        <dbReference type="EMBL" id="CAB5013000.1"/>
    </source>
</evidence>
<dbReference type="EMBL" id="CAFBQU010000013">
    <property type="protein sequence ID" value="CAB5064095.1"/>
    <property type="molecule type" value="Genomic_DNA"/>
</dbReference>
<reference evidence="3" key="1">
    <citation type="submission" date="2020-05" db="EMBL/GenBank/DDBJ databases">
        <authorList>
            <person name="Chiriac C."/>
            <person name="Salcher M."/>
            <person name="Ghai R."/>
            <person name="Kavagutti S V."/>
        </authorList>
    </citation>
    <scope>NUCLEOTIDE SEQUENCE</scope>
</reference>
<evidence type="ECO:0000313" key="4">
    <source>
        <dbReference type="EMBL" id="CAB5064095.1"/>
    </source>
</evidence>
<sequence>MTHKADCSPFQILISAQLDGETSRAEDAALQTHTQECAECMALLTQLSVQHRRLRVHTVETTPDMAMAVLAKAHPPRLGRRGWIRQALVTVGVTELVLSLPALLLGEDANAPVHIARHVGSLGVALGIALVYAAWRPTRAYGMMPFVAALGLCIVVSSVLDIATGRAAALSESTHLVELGGMFLVWLLAGSPRPRIPFLFFSSATHRVKP</sequence>
<feature type="domain" description="Putative zinc-finger" evidence="2">
    <location>
        <begin position="7"/>
        <end position="40"/>
    </location>
</feature>
<keyword evidence="1" id="KW-1133">Transmembrane helix</keyword>
<keyword evidence="1" id="KW-0812">Transmembrane</keyword>
<organism evidence="3">
    <name type="scientific">freshwater metagenome</name>
    <dbReference type="NCBI Taxonomy" id="449393"/>
    <lineage>
        <taxon>unclassified sequences</taxon>
        <taxon>metagenomes</taxon>
        <taxon>ecological metagenomes</taxon>
    </lineage>
</organism>
<name>A0A6J7Q5H5_9ZZZZ</name>
<evidence type="ECO:0000259" key="2">
    <source>
        <dbReference type="Pfam" id="PF13490"/>
    </source>
</evidence>
<dbReference type="AlphaFoldDB" id="A0A6J7Q5H5"/>
<evidence type="ECO:0000256" key="1">
    <source>
        <dbReference type="SAM" id="Phobius"/>
    </source>
</evidence>
<dbReference type="Pfam" id="PF13490">
    <property type="entry name" value="zf-HC2"/>
    <property type="match status" value="1"/>
</dbReference>
<feature type="transmembrane region" description="Helical" evidence="1">
    <location>
        <begin position="118"/>
        <end position="135"/>
    </location>
</feature>
<gene>
    <name evidence="3" type="ORF">UFOPK4098_00407</name>
    <name evidence="4" type="ORF">UFOPK4347_00696</name>
</gene>
<accession>A0A6J7Q5H5</accession>
<dbReference type="EMBL" id="CAFBPN010000011">
    <property type="protein sequence ID" value="CAB5013000.1"/>
    <property type="molecule type" value="Genomic_DNA"/>
</dbReference>
<proteinExistence type="predicted"/>